<keyword evidence="9 10" id="KW-0227">DNA damage</keyword>
<dbReference type="HAMAP" id="MF_00365">
    <property type="entry name" value="RecF"/>
    <property type="match status" value="1"/>
</dbReference>
<dbReference type="AlphaFoldDB" id="A0A660S6D6"/>
<dbReference type="InterPro" id="IPR003395">
    <property type="entry name" value="RecF/RecN/SMC_N"/>
</dbReference>
<keyword evidence="9 10" id="KW-0742">SOS response</keyword>
<protein>
    <recommendedName>
        <fullName evidence="3 9">DNA replication and repair protein RecF</fullName>
    </recommendedName>
</protein>
<evidence type="ECO:0000313" key="12">
    <source>
        <dbReference type="EMBL" id="RKX65403.1"/>
    </source>
</evidence>
<evidence type="ECO:0000256" key="10">
    <source>
        <dbReference type="RuleBase" id="RU000578"/>
    </source>
</evidence>
<evidence type="ECO:0000256" key="1">
    <source>
        <dbReference type="ARBA" id="ARBA00004496"/>
    </source>
</evidence>
<dbReference type="EMBL" id="QNBC01000092">
    <property type="protein sequence ID" value="RKX65403.1"/>
    <property type="molecule type" value="Genomic_DNA"/>
</dbReference>
<evidence type="ECO:0000256" key="3">
    <source>
        <dbReference type="ARBA" id="ARBA00020170"/>
    </source>
</evidence>
<keyword evidence="7 9" id="KW-0067">ATP-binding</keyword>
<keyword evidence="6 9" id="KW-0547">Nucleotide-binding</keyword>
<dbReference type="Gene3D" id="1.20.1050.90">
    <property type="entry name" value="RecF/RecN/SMC, N-terminal domain"/>
    <property type="match status" value="1"/>
</dbReference>
<comment type="caution">
    <text evidence="12">The sequence shown here is derived from an EMBL/GenBank/DDBJ whole genome shotgun (WGS) entry which is preliminary data.</text>
</comment>
<feature type="domain" description="RecF/RecN/SMC N-terminal" evidence="11">
    <location>
        <begin position="4"/>
        <end position="336"/>
    </location>
</feature>
<organism evidence="12 13">
    <name type="scientific">candidate division TA06 bacterium</name>
    <dbReference type="NCBI Taxonomy" id="2250710"/>
    <lineage>
        <taxon>Bacteria</taxon>
        <taxon>Bacteria division TA06</taxon>
    </lineage>
</organism>
<dbReference type="InterPro" id="IPR027417">
    <property type="entry name" value="P-loop_NTPase"/>
</dbReference>
<reference evidence="12 13" key="1">
    <citation type="submission" date="2018-06" db="EMBL/GenBank/DDBJ databases">
        <title>Extensive metabolic versatility and redundancy in microbially diverse, dynamic hydrothermal sediments.</title>
        <authorList>
            <person name="Dombrowski N."/>
            <person name="Teske A."/>
            <person name="Baker B.J."/>
        </authorList>
    </citation>
    <scope>NUCLEOTIDE SEQUENCE [LARGE SCALE GENOMIC DNA]</scope>
    <source>
        <strain evidence="12">B35_G9</strain>
    </source>
</reference>
<dbReference type="PANTHER" id="PTHR32182:SF0">
    <property type="entry name" value="DNA REPLICATION AND REPAIR PROTEIN RECF"/>
    <property type="match status" value="1"/>
</dbReference>
<comment type="function">
    <text evidence="9 10">The RecF protein is involved in DNA metabolism; it is required for DNA replication and normal SOS inducibility. RecF binds preferentially to single-stranded, linear DNA. It also seems to bind ATP.</text>
</comment>
<dbReference type="Gene3D" id="3.40.50.300">
    <property type="entry name" value="P-loop containing nucleotide triphosphate hydrolases"/>
    <property type="match status" value="1"/>
</dbReference>
<dbReference type="GO" id="GO:0003697">
    <property type="term" value="F:single-stranded DNA binding"/>
    <property type="evidence" value="ECO:0007669"/>
    <property type="project" value="UniProtKB-UniRule"/>
</dbReference>
<comment type="subcellular location">
    <subcellularLocation>
        <location evidence="1 9 10">Cytoplasm</location>
    </subcellularLocation>
</comment>
<dbReference type="SUPFAM" id="SSF52540">
    <property type="entry name" value="P-loop containing nucleoside triphosphate hydrolases"/>
    <property type="match status" value="1"/>
</dbReference>
<keyword evidence="8 9" id="KW-0238">DNA-binding</keyword>
<evidence type="ECO:0000256" key="6">
    <source>
        <dbReference type="ARBA" id="ARBA00022741"/>
    </source>
</evidence>
<dbReference type="GO" id="GO:0000731">
    <property type="term" value="P:DNA synthesis involved in DNA repair"/>
    <property type="evidence" value="ECO:0007669"/>
    <property type="project" value="TreeGrafter"/>
</dbReference>
<feature type="binding site" evidence="9">
    <location>
        <begin position="30"/>
        <end position="37"/>
    </location>
    <ligand>
        <name>ATP</name>
        <dbReference type="ChEBI" id="CHEBI:30616"/>
    </ligand>
</feature>
<evidence type="ECO:0000256" key="7">
    <source>
        <dbReference type="ARBA" id="ARBA00022840"/>
    </source>
</evidence>
<dbReference type="InterPro" id="IPR042174">
    <property type="entry name" value="RecF_2"/>
</dbReference>
<dbReference type="Pfam" id="PF02463">
    <property type="entry name" value="SMC_N"/>
    <property type="match status" value="1"/>
</dbReference>
<dbReference type="InterPro" id="IPR018078">
    <property type="entry name" value="DNA-binding_RecF_CS"/>
</dbReference>
<gene>
    <name evidence="9" type="primary">recF</name>
    <name evidence="12" type="ORF">DRP44_06430</name>
</gene>
<evidence type="ECO:0000256" key="5">
    <source>
        <dbReference type="ARBA" id="ARBA00022705"/>
    </source>
</evidence>
<sequence length="354" mass="41203">MKILDINVINFRNIKEKKFEFADTVTYVYGENGSGKTNLLEAIYYLSCGKSFRNVKDSDIRMRETEYFHVDGTVSSDDTKHKIAMGMKSGEKKIILDGKNIKKVSELFGVFIPVVFSPEDTSVINGSPMIRRRFIDRMIASIDNDYIIYLKKYNYALEQRNKLFREAIDNDENLLYAYEKILTENGIIIAERRRETVDKLNEIITDIYFRITGAKDRIFVNYKSEFTDGDRDDLLLRYRNKRGNDKLLKRTSFGVHTDDIQIVINGENSRYFASTGEKKSLVVALRIAESDIYNKIKNEYPVMLLDDIFSELDEKRRRNLLKFFIDKAQVIITSPERYDIGTGVAYINMEQIDG</sequence>
<evidence type="ECO:0000256" key="9">
    <source>
        <dbReference type="HAMAP-Rule" id="MF_00365"/>
    </source>
</evidence>
<proteinExistence type="inferred from homology"/>
<evidence type="ECO:0000256" key="4">
    <source>
        <dbReference type="ARBA" id="ARBA00022490"/>
    </source>
</evidence>
<dbReference type="PANTHER" id="PTHR32182">
    <property type="entry name" value="DNA REPLICATION AND REPAIR PROTEIN RECF"/>
    <property type="match status" value="1"/>
</dbReference>
<accession>A0A660S6D6</accession>
<keyword evidence="5 9" id="KW-0235">DNA replication</keyword>
<name>A0A660S6D6_UNCT6</name>
<dbReference type="NCBIfam" id="TIGR00611">
    <property type="entry name" value="recf"/>
    <property type="match status" value="1"/>
</dbReference>
<evidence type="ECO:0000256" key="8">
    <source>
        <dbReference type="ARBA" id="ARBA00023125"/>
    </source>
</evidence>
<evidence type="ECO:0000313" key="13">
    <source>
        <dbReference type="Proteomes" id="UP000282321"/>
    </source>
</evidence>
<evidence type="ECO:0000259" key="11">
    <source>
        <dbReference type="Pfam" id="PF02463"/>
    </source>
</evidence>
<dbReference type="GO" id="GO:0005737">
    <property type="term" value="C:cytoplasm"/>
    <property type="evidence" value="ECO:0007669"/>
    <property type="project" value="UniProtKB-SubCell"/>
</dbReference>
<dbReference type="GO" id="GO:0005524">
    <property type="term" value="F:ATP binding"/>
    <property type="evidence" value="ECO:0007669"/>
    <property type="project" value="UniProtKB-UniRule"/>
</dbReference>
<comment type="similarity">
    <text evidence="2 9 10">Belongs to the RecF family.</text>
</comment>
<dbReference type="Proteomes" id="UP000282321">
    <property type="component" value="Unassembled WGS sequence"/>
</dbReference>
<dbReference type="PROSITE" id="PS00618">
    <property type="entry name" value="RECF_2"/>
    <property type="match status" value="1"/>
</dbReference>
<dbReference type="GO" id="GO:0006260">
    <property type="term" value="P:DNA replication"/>
    <property type="evidence" value="ECO:0007669"/>
    <property type="project" value="UniProtKB-UniRule"/>
</dbReference>
<keyword evidence="4 9" id="KW-0963">Cytoplasm</keyword>
<dbReference type="InterPro" id="IPR001238">
    <property type="entry name" value="DNA-binding_RecF"/>
</dbReference>
<keyword evidence="9 10" id="KW-0234">DNA repair</keyword>
<evidence type="ECO:0000256" key="2">
    <source>
        <dbReference type="ARBA" id="ARBA00008016"/>
    </source>
</evidence>
<dbReference type="GO" id="GO:0006302">
    <property type="term" value="P:double-strand break repair"/>
    <property type="evidence" value="ECO:0007669"/>
    <property type="project" value="TreeGrafter"/>
</dbReference>
<dbReference type="GO" id="GO:0009432">
    <property type="term" value="P:SOS response"/>
    <property type="evidence" value="ECO:0007669"/>
    <property type="project" value="UniProtKB-UniRule"/>
</dbReference>